<evidence type="ECO:0000313" key="2">
    <source>
        <dbReference type="EMBL" id="KAJ5408315.1"/>
    </source>
</evidence>
<reference evidence="2" key="2">
    <citation type="journal article" date="2023" name="IMA Fungus">
        <title>Comparative genomic study of the Penicillium genus elucidates a diverse pangenome and 15 lateral gene transfer events.</title>
        <authorList>
            <person name="Petersen C."/>
            <person name="Sorensen T."/>
            <person name="Nielsen M.R."/>
            <person name="Sondergaard T.E."/>
            <person name="Sorensen J.L."/>
            <person name="Fitzpatrick D.A."/>
            <person name="Frisvad J.C."/>
            <person name="Nielsen K.L."/>
        </authorList>
    </citation>
    <scope>NUCLEOTIDE SEQUENCE</scope>
    <source>
        <strain evidence="2">IBT 29677</strain>
    </source>
</reference>
<reference evidence="2" key="1">
    <citation type="submission" date="2022-12" db="EMBL/GenBank/DDBJ databases">
        <authorList>
            <person name="Petersen C."/>
        </authorList>
    </citation>
    <scope>NUCLEOTIDE SEQUENCE</scope>
    <source>
        <strain evidence="2">IBT 29677</strain>
    </source>
</reference>
<dbReference type="InterPro" id="IPR036047">
    <property type="entry name" value="F-box-like_dom_sf"/>
</dbReference>
<dbReference type="InterPro" id="IPR001810">
    <property type="entry name" value="F-box_dom"/>
</dbReference>
<dbReference type="Pfam" id="PF00646">
    <property type="entry name" value="F-box"/>
    <property type="match status" value="1"/>
</dbReference>
<gene>
    <name evidence="2" type="ORF">N7509_002198</name>
</gene>
<evidence type="ECO:0000259" key="1">
    <source>
        <dbReference type="PROSITE" id="PS50181"/>
    </source>
</evidence>
<dbReference type="OrthoDB" id="5422579at2759"/>
<dbReference type="EMBL" id="JAPZBU010000004">
    <property type="protein sequence ID" value="KAJ5408315.1"/>
    <property type="molecule type" value="Genomic_DNA"/>
</dbReference>
<keyword evidence="3" id="KW-1185">Reference proteome</keyword>
<comment type="caution">
    <text evidence="2">The sequence shown here is derived from an EMBL/GenBank/DDBJ whole genome shotgun (WGS) entry which is preliminary data.</text>
</comment>
<sequence>MSNSYQLNNLPPELWYTIVLFLPNRDIKSLRLVSKQLCDSVELRLQRVFLSANPLNIKVFRAIADHEKFRHQISEIIWDDARFARGPPASDVIHPEEGLYLPVTDASDEETEEAFRLRRHDDSEAEGPPNWEVYESDIDYGDPDDEFADPALQLRASTNFKGQNCPLWFKAACVNNIENLFMRREKLNSTEAWHQKFKNEKKLGKAALSMSESWEIYRALLREQADVLAGNYDREAFLYGLERFPALKKVTVTPAAHGVPFAPLYHSPMIRSFPEGFNYPIPRGWPTSTTEQPEDEIAFPWQRVDERHKEKWRAFRIITRALAHQKSNVVELILEARQLYTGINCTIFDEPCEEHENLLTILTKPGFCRLDLSLMFGGRGSDAENWKTFRDGRLRETLSVMEDLEEFNFYTSGLDRCYEYGDPPIGINPVSLERIFPIEKWSKLRHFALSRFIVRQTDLVTFLSKLPETVQSVELSFLVFIDHGSSWHYFLEEMRLKMREKTLWPGRRPSVVIGNERYYLLLGGATWIEKAVDKFLYEDGENPFHEPPRERVKKEVGRVKDAFDPYF</sequence>
<dbReference type="SUPFAM" id="SSF81383">
    <property type="entry name" value="F-box domain"/>
    <property type="match status" value="1"/>
</dbReference>
<dbReference type="Proteomes" id="UP001147747">
    <property type="component" value="Unassembled WGS sequence"/>
</dbReference>
<accession>A0A9X0BD81</accession>
<dbReference type="RefSeq" id="XP_056492630.1">
    <property type="nucleotide sequence ID" value="XM_056626835.1"/>
</dbReference>
<dbReference type="CDD" id="cd09917">
    <property type="entry name" value="F-box_SF"/>
    <property type="match status" value="1"/>
</dbReference>
<evidence type="ECO:0000313" key="3">
    <source>
        <dbReference type="Proteomes" id="UP001147747"/>
    </source>
</evidence>
<dbReference type="PROSITE" id="PS50181">
    <property type="entry name" value="FBOX"/>
    <property type="match status" value="1"/>
</dbReference>
<protein>
    <recommendedName>
        <fullName evidence="1">F-box domain-containing protein</fullName>
    </recommendedName>
</protein>
<proteinExistence type="predicted"/>
<dbReference type="AlphaFoldDB" id="A0A9X0BD81"/>
<organism evidence="2 3">
    <name type="scientific">Penicillium cosmopolitanum</name>
    <dbReference type="NCBI Taxonomy" id="1131564"/>
    <lineage>
        <taxon>Eukaryota</taxon>
        <taxon>Fungi</taxon>
        <taxon>Dikarya</taxon>
        <taxon>Ascomycota</taxon>
        <taxon>Pezizomycotina</taxon>
        <taxon>Eurotiomycetes</taxon>
        <taxon>Eurotiomycetidae</taxon>
        <taxon>Eurotiales</taxon>
        <taxon>Aspergillaceae</taxon>
        <taxon>Penicillium</taxon>
    </lineage>
</organism>
<feature type="domain" description="F-box" evidence="1">
    <location>
        <begin position="4"/>
        <end position="52"/>
    </location>
</feature>
<name>A0A9X0BD81_9EURO</name>
<dbReference type="GeneID" id="81365815"/>